<proteinExistence type="predicted"/>
<evidence type="ECO:0000256" key="1">
    <source>
        <dbReference type="SAM" id="MobiDB-lite"/>
    </source>
</evidence>
<feature type="region of interest" description="Disordered" evidence="1">
    <location>
        <begin position="1"/>
        <end position="33"/>
    </location>
</feature>
<evidence type="ECO:0000313" key="3">
    <source>
        <dbReference type="EMBL" id="MBB5789316.1"/>
    </source>
</evidence>
<comment type="caution">
    <text evidence="3">The sequence shown here is derived from an EMBL/GenBank/DDBJ whole genome shotgun (WGS) entry which is preliminary data.</text>
</comment>
<organism evidence="3 4">
    <name type="scientific">Jiangella mangrovi</name>
    <dbReference type="NCBI Taxonomy" id="1524084"/>
    <lineage>
        <taxon>Bacteria</taxon>
        <taxon>Bacillati</taxon>
        <taxon>Actinomycetota</taxon>
        <taxon>Actinomycetes</taxon>
        <taxon>Jiangellales</taxon>
        <taxon>Jiangellaceae</taxon>
        <taxon>Jiangella</taxon>
    </lineage>
</organism>
<protein>
    <submittedName>
        <fullName evidence="3">Uncharacterized protein</fullName>
    </submittedName>
</protein>
<sequence>MTSRDDSDEPFDLGVVGPTPEPSDEGAVATGRRGRPGWRRWGVLAAAVLVGVAGGLVVAEARDDAAGYAHIELFGGPEPAFLYAGRPKGQLTVTVLNAGERAVEILGIDIDGVTLADGAEPPEPVAVEPGSWVTYVQRDLVVDCSGPLPEAMRLRARTESGDERLVDVEPPDDHESLRGFWYTECQIGPSGLRVGSTGLIETGTDGVVLGIELVNDGLDDLRLGDIASRAPGFALTTDAADRSVPAGQSITVVTTWTVRDCDPALRATGGSLAVRILTGTSETEQIVVLPDHAFTSLARLSGLACPATIQP</sequence>
<feature type="transmembrane region" description="Helical" evidence="2">
    <location>
        <begin position="41"/>
        <end position="59"/>
    </location>
</feature>
<evidence type="ECO:0000256" key="2">
    <source>
        <dbReference type="SAM" id="Phobius"/>
    </source>
</evidence>
<reference evidence="3 4" key="1">
    <citation type="submission" date="2020-08" db="EMBL/GenBank/DDBJ databases">
        <title>Sequencing the genomes of 1000 actinobacteria strains.</title>
        <authorList>
            <person name="Klenk H.-P."/>
        </authorList>
    </citation>
    <scope>NUCLEOTIDE SEQUENCE [LARGE SCALE GENOMIC DNA]</scope>
    <source>
        <strain evidence="3 4">DSM 102122</strain>
    </source>
</reference>
<gene>
    <name evidence="3" type="ORF">HD601_003891</name>
</gene>
<dbReference type="EMBL" id="JACHMM010000001">
    <property type="protein sequence ID" value="MBB5789316.1"/>
    <property type="molecule type" value="Genomic_DNA"/>
</dbReference>
<dbReference type="Proteomes" id="UP000542813">
    <property type="component" value="Unassembled WGS sequence"/>
</dbReference>
<dbReference type="RefSeq" id="WP_184824603.1">
    <property type="nucleotide sequence ID" value="NZ_JACHMM010000001.1"/>
</dbReference>
<keyword evidence="2" id="KW-0812">Transmembrane</keyword>
<name>A0A7W9GT77_9ACTN</name>
<keyword evidence="2" id="KW-1133">Transmembrane helix</keyword>
<dbReference type="AlphaFoldDB" id="A0A7W9GT77"/>
<evidence type="ECO:0000313" key="4">
    <source>
        <dbReference type="Proteomes" id="UP000542813"/>
    </source>
</evidence>
<keyword evidence="4" id="KW-1185">Reference proteome</keyword>
<accession>A0A7W9GT77</accession>
<keyword evidence="2" id="KW-0472">Membrane</keyword>
<feature type="compositionally biased region" description="Acidic residues" evidence="1">
    <location>
        <begin position="1"/>
        <end position="11"/>
    </location>
</feature>